<evidence type="ECO:0000313" key="10">
    <source>
        <dbReference type="EMBL" id="AXE19493.1"/>
    </source>
</evidence>
<feature type="transmembrane region" description="Helical" evidence="8">
    <location>
        <begin position="284"/>
        <end position="302"/>
    </location>
</feature>
<evidence type="ECO:0000313" key="11">
    <source>
        <dbReference type="Proteomes" id="UP000251993"/>
    </source>
</evidence>
<dbReference type="PANTHER" id="PTHR23504">
    <property type="entry name" value="MAJOR FACILITATOR SUPERFAMILY DOMAIN-CONTAINING PROTEIN 10"/>
    <property type="match status" value="1"/>
</dbReference>
<dbReference type="SUPFAM" id="SSF103473">
    <property type="entry name" value="MFS general substrate transporter"/>
    <property type="match status" value="1"/>
</dbReference>
<dbReference type="EMBL" id="CP030850">
    <property type="protein sequence ID" value="AXE19493.1"/>
    <property type="molecule type" value="Genomic_DNA"/>
</dbReference>
<dbReference type="GO" id="GO:0022857">
    <property type="term" value="F:transmembrane transporter activity"/>
    <property type="evidence" value="ECO:0007669"/>
    <property type="project" value="InterPro"/>
</dbReference>
<dbReference type="InterPro" id="IPR020846">
    <property type="entry name" value="MFS_dom"/>
</dbReference>
<dbReference type="InterPro" id="IPR005829">
    <property type="entry name" value="Sugar_transporter_CS"/>
</dbReference>
<feature type="transmembrane region" description="Helical" evidence="8">
    <location>
        <begin position="214"/>
        <end position="232"/>
    </location>
</feature>
<dbReference type="PROSITE" id="PS00216">
    <property type="entry name" value="SUGAR_TRANSPORT_1"/>
    <property type="match status" value="1"/>
</dbReference>
<dbReference type="InterPro" id="IPR036259">
    <property type="entry name" value="MFS_trans_sf"/>
</dbReference>
<dbReference type="KEGG" id="run:DR864_17980"/>
<feature type="transmembrane region" description="Helical" evidence="8">
    <location>
        <begin position="79"/>
        <end position="98"/>
    </location>
</feature>
<dbReference type="Proteomes" id="UP000251993">
    <property type="component" value="Chromosome"/>
</dbReference>
<dbReference type="GO" id="GO:0016020">
    <property type="term" value="C:membrane"/>
    <property type="evidence" value="ECO:0007669"/>
    <property type="project" value="UniProtKB-SubCell"/>
</dbReference>
<dbReference type="InterPro" id="IPR001958">
    <property type="entry name" value="Tet-R_TetA/multi-R_MdtG-like"/>
</dbReference>
<gene>
    <name evidence="10" type="ORF">DR864_17980</name>
</gene>
<comment type="function">
    <text evidence="1">Resistance to tetracycline by an active tetracycline efflux. This is an energy-dependent process that decreases the accumulation of the antibiotic in whole cells. This protein functions as a metal-tetracycline/H(+) antiporter.</text>
</comment>
<comment type="subcellular location">
    <subcellularLocation>
        <location evidence="2">Membrane</location>
        <topology evidence="2">Multi-pass membrane protein</topology>
    </subcellularLocation>
</comment>
<feature type="transmembrane region" description="Helical" evidence="8">
    <location>
        <begin position="308"/>
        <end position="329"/>
    </location>
</feature>
<dbReference type="OrthoDB" id="9793283at2"/>
<dbReference type="Pfam" id="PF07690">
    <property type="entry name" value="MFS_1"/>
    <property type="match status" value="1"/>
</dbReference>
<evidence type="ECO:0000259" key="9">
    <source>
        <dbReference type="PROSITE" id="PS50850"/>
    </source>
</evidence>
<name>A0A344TLH2_9BACT</name>
<keyword evidence="11" id="KW-1185">Reference proteome</keyword>
<dbReference type="Gene3D" id="1.20.1250.20">
    <property type="entry name" value="MFS general substrate transporter like domains"/>
    <property type="match status" value="1"/>
</dbReference>
<evidence type="ECO:0000256" key="2">
    <source>
        <dbReference type="ARBA" id="ARBA00004141"/>
    </source>
</evidence>
<evidence type="ECO:0000256" key="5">
    <source>
        <dbReference type="ARBA" id="ARBA00022692"/>
    </source>
</evidence>
<sequence>MAEKRNSALIFIFITLLIDITGIGIIVPVIPRLIQELTSEGLSDAALYGGWLMFVYSVAQFIFSPILGGLSDQYGRRPILLGSLFGFGLDYIFSAFASSIGWLFLARVIAGIFGASFSTAGAYIADVSPPEKRAQNFGLIGAAFGLGFILGPMIGGLLGQYGPRVPFFVSAGLSLLNCIYGYFVLPESLEVKNRRPFDWKRANPVGALRHLQKYPVIFGLVIPLVLTYIAGYATQSTWTYFTMEKFGWDEKWVGYSLAFVGLMAAIVQGGLTRTVIPRLGNTKSIYWGLSLYALSFLLYAFADKGWMMFAITILSALGGIATPALQAIMSNEVPPNEQGELRGALTGLMSLTAIFGPIMMTSLFAYFTSPSAPFQFAGAPFMMGAVLTVFSLVLVKKLLTKN</sequence>
<feature type="domain" description="Major facilitator superfamily (MFS) profile" evidence="9">
    <location>
        <begin position="8"/>
        <end position="402"/>
    </location>
</feature>
<evidence type="ECO:0000256" key="4">
    <source>
        <dbReference type="ARBA" id="ARBA00022448"/>
    </source>
</evidence>
<feature type="transmembrane region" description="Helical" evidence="8">
    <location>
        <begin position="45"/>
        <end position="67"/>
    </location>
</feature>
<evidence type="ECO:0000256" key="6">
    <source>
        <dbReference type="ARBA" id="ARBA00022989"/>
    </source>
</evidence>
<keyword evidence="7 8" id="KW-0472">Membrane</keyword>
<dbReference type="PANTHER" id="PTHR23504:SF15">
    <property type="entry name" value="MAJOR FACILITATOR SUPERFAMILY (MFS) PROFILE DOMAIN-CONTAINING PROTEIN"/>
    <property type="match status" value="1"/>
</dbReference>
<accession>A0A344TLH2</accession>
<dbReference type="PROSITE" id="PS50850">
    <property type="entry name" value="MFS"/>
    <property type="match status" value="1"/>
</dbReference>
<dbReference type="InterPro" id="IPR011701">
    <property type="entry name" value="MFS"/>
</dbReference>
<feature type="transmembrane region" description="Helical" evidence="8">
    <location>
        <begin position="373"/>
        <end position="395"/>
    </location>
</feature>
<feature type="transmembrane region" description="Helical" evidence="8">
    <location>
        <begin position="137"/>
        <end position="159"/>
    </location>
</feature>
<dbReference type="PRINTS" id="PR01035">
    <property type="entry name" value="TCRTETA"/>
</dbReference>
<reference evidence="10 11" key="1">
    <citation type="submission" date="2018-07" db="EMBL/GenBank/DDBJ databases">
        <title>Genome sequencing of Runella.</title>
        <authorList>
            <person name="Baek M.-G."/>
            <person name="Yi H."/>
        </authorList>
    </citation>
    <scope>NUCLEOTIDE SEQUENCE [LARGE SCALE GENOMIC DNA]</scope>
    <source>
        <strain evidence="10 11">HYN0085</strain>
    </source>
</reference>
<evidence type="ECO:0000256" key="3">
    <source>
        <dbReference type="ARBA" id="ARBA00007520"/>
    </source>
</evidence>
<protein>
    <submittedName>
        <fullName evidence="10">Tetracycline resistance MFS efflux pump</fullName>
    </submittedName>
</protein>
<comment type="similarity">
    <text evidence="3">Belongs to the major facilitator superfamily. TCR/Tet family.</text>
</comment>
<dbReference type="AlphaFoldDB" id="A0A344TLH2"/>
<feature type="transmembrane region" description="Helical" evidence="8">
    <location>
        <begin position="7"/>
        <end position="30"/>
    </location>
</feature>
<keyword evidence="4" id="KW-0813">Transport</keyword>
<feature type="transmembrane region" description="Helical" evidence="8">
    <location>
        <begin position="341"/>
        <end position="367"/>
    </location>
</feature>
<feature type="transmembrane region" description="Helical" evidence="8">
    <location>
        <begin position="165"/>
        <end position="185"/>
    </location>
</feature>
<evidence type="ECO:0000256" key="1">
    <source>
        <dbReference type="ARBA" id="ARBA00003279"/>
    </source>
</evidence>
<dbReference type="CDD" id="cd17388">
    <property type="entry name" value="MFS_TetA"/>
    <property type="match status" value="1"/>
</dbReference>
<feature type="transmembrane region" description="Helical" evidence="8">
    <location>
        <begin position="252"/>
        <end position="272"/>
    </location>
</feature>
<evidence type="ECO:0000256" key="7">
    <source>
        <dbReference type="ARBA" id="ARBA00023136"/>
    </source>
</evidence>
<dbReference type="RefSeq" id="WP_114068265.1">
    <property type="nucleotide sequence ID" value="NZ_CP030850.1"/>
</dbReference>
<evidence type="ECO:0000256" key="8">
    <source>
        <dbReference type="SAM" id="Phobius"/>
    </source>
</evidence>
<proteinExistence type="inferred from homology"/>
<feature type="transmembrane region" description="Helical" evidence="8">
    <location>
        <begin position="104"/>
        <end position="125"/>
    </location>
</feature>
<organism evidence="10 11">
    <name type="scientific">Runella rosea</name>
    <dbReference type="NCBI Taxonomy" id="2259595"/>
    <lineage>
        <taxon>Bacteria</taxon>
        <taxon>Pseudomonadati</taxon>
        <taxon>Bacteroidota</taxon>
        <taxon>Cytophagia</taxon>
        <taxon>Cytophagales</taxon>
        <taxon>Spirosomataceae</taxon>
        <taxon>Runella</taxon>
    </lineage>
</organism>
<keyword evidence="5 8" id="KW-0812">Transmembrane</keyword>
<keyword evidence="6 8" id="KW-1133">Transmembrane helix</keyword>